<evidence type="ECO:0000313" key="1">
    <source>
        <dbReference type="EMBL" id="MDA2804055.1"/>
    </source>
</evidence>
<protein>
    <submittedName>
        <fullName evidence="1">Imm21 family immunity protein</fullName>
    </submittedName>
</protein>
<dbReference type="Proteomes" id="UP001165685">
    <property type="component" value="Unassembled WGS sequence"/>
</dbReference>
<sequence length="180" mass="18431">MESLGGALVVVPVSALAAWSGGTATGVLMGGDVPDDYDRACAVDGPAGVLPVGNGGVRALVLGDEPDTSCYLAGHRAFLRWLAADSESDLKSAAEDVLADPATRWDACGTWVTDGPAVLMDAAVPGAELNEAYPDGGMPEQAPVSLQPGRWRVRAVRTWADPRTCVGLVQFLPAGAGEVS</sequence>
<evidence type="ECO:0000313" key="2">
    <source>
        <dbReference type="Proteomes" id="UP001165685"/>
    </source>
</evidence>
<dbReference type="RefSeq" id="WP_270676544.1">
    <property type="nucleotide sequence ID" value="NZ_JAQFWP010000007.1"/>
</dbReference>
<organism evidence="1 2">
    <name type="scientific">Nocardiopsis suaedae</name>
    <dbReference type="NCBI Taxonomy" id="3018444"/>
    <lineage>
        <taxon>Bacteria</taxon>
        <taxon>Bacillati</taxon>
        <taxon>Actinomycetota</taxon>
        <taxon>Actinomycetes</taxon>
        <taxon>Streptosporangiales</taxon>
        <taxon>Nocardiopsidaceae</taxon>
        <taxon>Nocardiopsis</taxon>
    </lineage>
</organism>
<dbReference type="Pfam" id="PF15589">
    <property type="entry name" value="Imm21"/>
    <property type="match status" value="1"/>
</dbReference>
<keyword evidence="2" id="KW-1185">Reference proteome</keyword>
<dbReference type="EMBL" id="JAQFWP010000007">
    <property type="protein sequence ID" value="MDA2804055.1"/>
    <property type="molecule type" value="Genomic_DNA"/>
</dbReference>
<reference evidence="1" key="1">
    <citation type="submission" date="2023-01" db="EMBL/GenBank/DDBJ databases">
        <title>Draft genome sequence of Nocardiopsis sp. LSu2-4 isolated from halophytes.</title>
        <authorList>
            <person name="Duangmal K."/>
            <person name="Chantavorakit T."/>
        </authorList>
    </citation>
    <scope>NUCLEOTIDE SEQUENCE</scope>
    <source>
        <strain evidence="1">LSu2-4</strain>
    </source>
</reference>
<comment type="caution">
    <text evidence="1">The sequence shown here is derived from an EMBL/GenBank/DDBJ whole genome shotgun (WGS) entry which is preliminary data.</text>
</comment>
<gene>
    <name evidence="1" type="ORF">O4U47_05990</name>
</gene>
<dbReference type="InterPro" id="IPR028961">
    <property type="entry name" value="Imm21"/>
</dbReference>
<name>A0ABT4TH78_9ACTN</name>
<accession>A0ABT4TH78</accession>
<proteinExistence type="predicted"/>